<comment type="caution">
    <text evidence="2">The sequence shown here is derived from an EMBL/GenBank/DDBJ whole genome shotgun (WGS) entry which is preliminary data.</text>
</comment>
<evidence type="ECO:0000313" key="2">
    <source>
        <dbReference type="EMBL" id="RHZ53156.1"/>
    </source>
</evidence>
<feature type="compositionally biased region" description="Polar residues" evidence="1">
    <location>
        <begin position="48"/>
        <end position="58"/>
    </location>
</feature>
<name>A0A397GUQ0_9GLOM</name>
<proteinExistence type="predicted"/>
<dbReference type="AlphaFoldDB" id="A0A397GUQ0"/>
<accession>A0A397GUQ0</accession>
<evidence type="ECO:0000313" key="3">
    <source>
        <dbReference type="Proteomes" id="UP000266861"/>
    </source>
</evidence>
<feature type="region of interest" description="Disordered" evidence="1">
    <location>
        <begin position="1"/>
        <end position="29"/>
    </location>
</feature>
<gene>
    <name evidence="2" type="ORF">Glove_450g25</name>
</gene>
<protein>
    <submittedName>
        <fullName evidence="2">Uncharacterized protein</fullName>
    </submittedName>
</protein>
<dbReference type="EMBL" id="PQFF01000394">
    <property type="protein sequence ID" value="RHZ53156.1"/>
    <property type="molecule type" value="Genomic_DNA"/>
</dbReference>
<keyword evidence="3" id="KW-1185">Reference proteome</keyword>
<feature type="region of interest" description="Disordered" evidence="1">
    <location>
        <begin position="39"/>
        <end position="58"/>
    </location>
</feature>
<dbReference type="Proteomes" id="UP000266861">
    <property type="component" value="Unassembled WGS sequence"/>
</dbReference>
<organism evidence="2 3">
    <name type="scientific">Diversispora epigaea</name>
    <dbReference type="NCBI Taxonomy" id="1348612"/>
    <lineage>
        <taxon>Eukaryota</taxon>
        <taxon>Fungi</taxon>
        <taxon>Fungi incertae sedis</taxon>
        <taxon>Mucoromycota</taxon>
        <taxon>Glomeromycotina</taxon>
        <taxon>Glomeromycetes</taxon>
        <taxon>Diversisporales</taxon>
        <taxon>Diversisporaceae</taxon>
        <taxon>Diversispora</taxon>
    </lineage>
</organism>
<feature type="compositionally biased region" description="Basic and acidic residues" evidence="1">
    <location>
        <begin position="1"/>
        <end position="16"/>
    </location>
</feature>
<reference evidence="2 3" key="1">
    <citation type="submission" date="2018-08" db="EMBL/GenBank/DDBJ databases">
        <title>Genome and evolution of the arbuscular mycorrhizal fungus Diversispora epigaea (formerly Glomus versiforme) and its bacterial endosymbionts.</title>
        <authorList>
            <person name="Sun X."/>
            <person name="Fei Z."/>
            <person name="Harrison M."/>
        </authorList>
    </citation>
    <scope>NUCLEOTIDE SEQUENCE [LARGE SCALE GENOMIC DNA]</scope>
    <source>
        <strain evidence="2 3">IT104</strain>
    </source>
</reference>
<sequence length="93" mass="10613">MEGTYDKIDSKIDRNNKINGKTSSQTGRQKIYEFSNASGYGKADEFNNESSYSETDNKIDNLNQIDEIIDETFDETIDETIDKTVESKAQIMK</sequence>
<evidence type="ECO:0000256" key="1">
    <source>
        <dbReference type="SAM" id="MobiDB-lite"/>
    </source>
</evidence>
<feature type="compositionally biased region" description="Polar residues" evidence="1">
    <location>
        <begin position="17"/>
        <end position="28"/>
    </location>
</feature>